<dbReference type="Pfam" id="PF13676">
    <property type="entry name" value="TIR_2"/>
    <property type="match status" value="1"/>
</dbReference>
<dbReference type="SUPFAM" id="SSF52200">
    <property type="entry name" value="Toll/Interleukin receptor TIR domain"/>
    <property type="match status" value="1"/>
</dbReference>
<gene>
    <name evidence="2" type="ORF">Ato02nite_083210</name>
</gene>
<organism evidence="2 3">
    <name type="scientific">Paractinoplanes toevensis</name>
    <dbReference type="NCBI Taxonomy" id="571911"/>
    <lineage>
        <taxon>Bacteria</taxon>
        <taxon>Bacillati</taxon>
        <taxon>Actinomycetota</taxon>
        <taxon>Actinomycetes</taxon>
        <taxon>Micromonosporales</taxon>
        <taxon>Micromonosporaceae</taxon>
        <taxon>Paractinoplanes</taxon>
    </lineage>
</organism>
<sequence length="211" mass="23416">MLPRTNPTEGVAVPLFGRSDDKDRIAFTVKERLESGNWQITQGIFDTKGEHRVYQGSDRTDSVFVCYRRQDTHWAAASVRSELVQHLGAPRVFMDTSDIEPGADFVEAIYAALTRCQVVLVMIGPRWLDPAAPGGNPRIADPQDYVRLELETAVALKRRIVPILVDGARMPTAEQLPISLTGISRRQAIAVTPGDFRQVVHRLVRVVDGAT</sequence>
<proteinExistence type="predicted"/>
<dbReference type="Gene3D" id="3.40.50.10140">
    <property type="entry name" value="Toll/interleukin-1 receptor homology (TIR) domain"/>
    <property type="match status" value="1"/>
</dbReference>
<accession>A0A919WAC5</accession>
<dbReference type="AlphaFoldDB" id="A0A919WAC5"/>
<comment type="caution">
    <text evidence="2">The sequence shown here is derived from an EMBL/GenBank/DDBJ whole genome shotgun (WGS) entry which is preliminary data.</text>
</comment>
<dbReference type="Proteomes" id="UP000677082">
    <property type="component" value="Unassembled WGS sequence"/>
</dbReference>
<name>A0A919WAC5_9ACTN</name>
<protein>
    <recommendedName>
        <fullName evidence="1">TIR domain-containing protein</fullName>
    </recommendedName>
</protein>
<dbReference type="InterPro" id="IPR000157">
    <property type="entry name" value="TIR_dom"/>
</dbReference>
<evidence type="ECO:0000313" key="3">
    <source>
        <dbReference type="Proteomes" id="UP000677082"/>
    </source>
</evidence>
<evidence type="ECO:0000259" key="1">
    <source>
        <dbReference type="PROSITE" id="PS50104"/>
    </source>
</evidence>
<evidence type="ECO:0000313" key="2">
    <source>
        <dbReference type="EMBL" id="GIM96528.1"/>
    </source>
</evidence>
<keyword evidence="3" id="KW-1185">Reference proteome</keyword>
<dbReference type="InterPro" id="IPR035897">
    <property type="entry name" value="Toll_tir_struct_dom_sf"/>
</dbReference>
<feature type="domain" description="TIR" evidence="1">
    <location>
        <begin position="59"/>
        <end position="208"/>
    </location>
</feature>
<dbReference type="EMBL" id="BOQN01000120">
    <property type="protein sequence ID" value="GIM96528.1"/>
    <property type="molecule type" value="Genomic_DNA"/>
</dbReference>
<dbReference type="PROSITE" id="PS50104">
    <property type="entry name" value="TIR"/>
    <property type="match status" value="1"/>
</dbReference>
<dbReference type="GO" id="GO:0007165">
    <property type="term" value="P:signal transduction"/>
    <property type="evidence" value="ECO:0007669"/>
    <property type="project" value="InterPro"/>
</dbReference>
<reference evidence="2 3" key="1">
    <citation type="submission" date="2021-03" db="EMBL/GenBank/DDBJ databases">
        <title>Whole genome shotgun sequence of Actinoplanes toevensis NBRC 105298.</title>
        <authorList>
            <person name="Komaki H."/>
            <person name="Tamura T."/>
        </authorList>
    </citation>
    <scope>NUCLEOTIDE SEQUENCE [LARGE SCALE GENOMIC DNA]</scope>
    <source>
        <strain evidence="2 3">NBRC 105298</strain>
    </source>
</reference>